<keyword evidence="8" id="KW-1185">Reference proteome</keyword>
<keyword evidence="4 5" id="KW-0472">Membrane</keyword>
<feature type="domain" description="SLC26A/SulP transporter" evidence="6">
    <location>
        <begin position="9"/>
        <end position="393"/>
    </location>
</feature>
<feature type="transmembrane region" description="Helical" evidence="5">
    <location>
        <begin position="110"/>
        <end position="130"/>
    </location>
</feature>
<name>A0A1I0RHF4_9BACT</name>
<proteinExistence type="predicted"/>
<feature type="transmembrane region" description="Helical" evidence="5">
    <location>
        <begin position="83"/>
        <end position="103"/>
    </location>
</feature>
<evidence type="ECO:0000259" key="6">
    <source>
        <dbReference type="Pfam" id="PF00916"/>
    </source>
</evidence>
<dbReference type="AlphaFoldDB" id="A0A1I0RHF4"/>
<feature type="transmembrane region" description="Helical" evidence="5">
    <location>
        <begin position="167"/>
        <end position="186"/>
    </location>
</feature>
<evidence type="ECO:0000256" key="5">
    <source>
        <dbReference type="SAM" id="Phobius"/>
    </source>
</evidence>
<sequence length="549" mass="58696">MKNNLFSSLKDDLPAGLVVFLVAVPLCLGIALASGAPLFSGIIAGMVGGIVVTSFSGSQLGVSGPAAGLAVIVLAAIQDLGSFDIFLMAVVIAGVIQVVLGILRAGIIGYYFPSSVIKGMLAAIGIIIFLKQIPHAFGYDADPEGDLGFIQADGENTFSELLNMLNFISPGAITIATLSLAILIIWEQKFMKKIKVFQIVQGPLVVVVTGIVLGMVFQGSDMAITADHMVSIPVADSLAGFANQFTLPDFTAITNPQVWVVGITMAIVASLETLLCVEATDKLDPQKRVTPPSQELRAQGIGNMVAGLIGGLPVTQVIVRSSANIQSGGKTRMSALFHGLLILFSALLIPNVLNLIPLASLAAILLVVGYKLAKPALFKQMYKTGWKQFIPFVVTVLAIVFTDLLVGIGIGLAVAIVFILFNNLKNPYILKNTHDQSNKHFRIVLSEQVTFLNKAQILKELNRIPENTELLIDGSKTVSIEHDVLEIIADFKESAKFKNIDLKLYGMENLDFNGYDDVLGELVVDHAVVKNMPSDEAMETKIPNVLSSN</sequence>
<evidence type="ECO:0000256" key="2">
    <source>
        <dbReference type="ARBA" id="ARBA00022692"/>
    </source>
</evidence>
<feature type="transmembrane region" description="Helical" evidence="5">
    <location>
        <begin position="198"/>
        <end position="217"/>
    </location>
</feature>
<organism evidence="7 8">
    <name type="scientific">Roseivirga pacifica</name>
    <dbReference type="NCBI Taxonomy" id="1267423"/>
    <lineage>
        <taxon>Bacteria</taxon>
        <taxon>Pseudomonadati</taxon>
        <taxon>Bacteroidota</taxon>
        <taxon>Cytophagia</taxon>
        <taxon>Cytophagales</taxon>
        <taxon>Roseivirgaceae</taxon>
        <taxon>Roseivirga</taxon>
    </lineage>
</organism>
<dbReference type="OrthoDB" id="9769739at2"/>
<evidence type="ECO:0000256" key="4">
    <source>
        <dbReference type="ARBA" id="ARBA00023136"/>
    </source>
</evidence>
<feature type="transmembrane region" description="Helical" evidence="5">
    <location>
        <begin position="12"/>
        <end position="32"/>
    </location>
</feature>
<evidence type="ECO:0000256" key="1">
    <source>
        <dbReference type="ARBA" id="ARBA00004141"/>
    </source>
</evidence>
<feature type="transmembrane region" description="Helical" evidence="5">
    <location>
        <begin position="38"/>
        <end position="55"/>
    </location>
</feature>
<protein>
    <submittedName>
        <fullName evidence="7">Sulfate permease, MFS superfamily</fullName>
    </submittedName>
</protein>
<dbReference type="GO" id="GO:0055085">
    <property type="term" value="P:transmembrane transport"/>
    <property type="evidence" value="ECO:0007669"/>
    <property type="project" value="InterPro"/>
</dbReference>
<evidence type="ECO:0000256" key="3">
    <source>
        <dbReference type="ARBA" id="ARBA00022989"/>
    </source>
</evidence>
<comment type="subcellular location">
    <subcellularLocation>
        <location evidence="1">Membrane</location>
        <topology evidence="1">Multi-pass membrane protein</topology>
    </subcellularLocation>
</comment>
<keyword evidence="2 5" id="KW-0812">Transmembrane</keyword>
<dbReference type="GeneID" id="99988212"/>
<dbReference type="Pfam" id="PF00916">
    <property type="entry name" value="Sulfate_transp"/>
    <property type="match status" value="1"/>
</dbReference>
<dbReference type="Proteomes" id="UP000199437">
    <property type="component" value="Unassembled WGS sequence"/>
</dbReference>
<dbReference type="RefSeq" id="WP_090260341.1">
    <property type="nucleotide sequence ID" value="NZ_FOIR01000004.1"/>
</dbReference>
<gene>
    <name evidence="7" type="ORF">SAMN05216290_3541</name>
</gene>
<feature type="transmembrane region" description="Helical" evidence="5">
    <location>
        <begin position="389"/>
        <end position="421"/>
    </location>
</feature>
<evidence type="ECO:0000313" key="7">
    <source>
        <dbReference type="EMBL" id="SEW40111.1"/>
    </source>
</evidence>
<dbReference type="PANTHER" id="PTHR11814">
    <property type="entry name" value="SULFATE TRANSPORTER"/>
    <property type="match status" value="1"/>
</dbReference>
<feature type="transmembrane region" description="Helical" evidence="5">
    <location>
        <begin position="300"/>
        <end position="319"/>
    </location>
</feature>
<evidence type="ECO:0000313" key="8">
    <source>
        <dbReference type="Proteomes" id="UP000199437"/>
    </source>
</evidence>
<feature type="transmembrane region" description="Helical" evidence="5">
    <location>
        <begin position="339"/>
        <end position="368"/>
    </location>
</feature>
<feature type="transmembrane region" description="Helical" evidence="5">
    <location>
        <begin position="258"/>
        <end position="279"/>
    </location>
</feature>
<dbReference type="InterPro" id="IPR011547">
    <property type="entry name" value="SLC26A/SulP_dom"/>
</dbReference>
<keyword evidence="3 5" id="KW-1133">Transmembrane helix</keyword>
<accession>A0A1I0RHF4</accession>
<reference evidence="8" key="1">
    <citation type="submission" date="2016-10" db="EMBL/GenBank/DDBJ databases">
        <authorList>
            <person name="Varghese N."/>
            <person name="Submissions S."/>
        </authorList>
    </citation>
    <scope>NUCLEOTIDE SEQUENCE [LARGE SCALE GENOMIC DNA]</scope>
    <source>
        <strain evidence="8">CGMCC 1.12402</strain>
    </source>
</reference>
<dbReference type="EMBL" id="FOIR01000004">
    <property type="protein sequence ID" value="SEW40111.1"/>
    <property type="molecule type" value="Genomic_DNA"/>
</dbReference>
<dbReference type="GO" id="GO:0016020">
    <property type="term" value="C:membrane"/>
    <property type="evidence" value="ECO:0007669"/>
    <property type="project" value="UniProtKB-SubCell"/>
</dbReference>
<feature type="transmembrane region" description="Helical" evidence="5">
    <location>
        <begin position="60"/>
        <end position="77"/>
    </location>
</feature>
<dbReference type="InterPro" id="IPR001902">
    <property type="entry name" value="SLC26A/SulP_fam"/>
</dbReference>
<dbReference type="STRING" id="1267423.SAMN05216290_3541"/>